<sequence length="194" mass="21350">MRLGGYVVWLTSAILLTAPAAAQSDDTASEFEVETALAQQIVAESVSAVEFEDLVFSSIAQEMVQRRAAMTNPTIEANPPLSKILDDWIDERMSNARAIFRAHYPAIRLAQEEFFVDTYTTDELREILAFVSTPTGKKYVRSHAEVRSNPAVKAAIADFAVKIAQSDSPSVDELSERLAGYIYSAEEGELVQAE</sequence>
<keyword evidence="4" id="KW-1185">Reference proteome</keyword>
<dbReference type="EMBL" id="JABCRE010000002">
    <property type="protein sequence ID" value="NMW31328.1"/>
    <property type="molecule type" value="Genomic_DNA"/>
</dbReference>
<dbReference type="Proteomes" id="UP000561181">
    <property type="component" value="Unassembled WGS sequence"/>
</dbReference>
<name>A0A848QQD6_9SPHN</name>
<dbReference type="InterPro" id="IPR018637">
    <property type="entry name" value="DUF2059"/>
</dbReference>
<protein>
    <submittedName>
        <fullName evidence="3">DUF2059 domain-containing protein</fullName>
    </submittedName>
</protein>
<feature type="domain" description="DUF2059" evidence="2">
    <location>
        <begin position="115"/>
        <end position="147"/>
    </location>
</feature>
<evidence type="ECO:0000313" key="3">
    <source>
        <dbReference type="EMBL" id="NMW31328.1"/>
    </source>
</evidence>
<dbReference type="Pfam" id="PF09832">
    <property type="entry name" value="DUF2059"/>
    <property type="match status" value="1"/>
</dbReference>
<evidence type="ECO:0000256" key="1">
    <source>
        <dbReference type="SAM" id="SignalP"/>
    </source>
</evidence>
<dbReference type="AlphaFoldDB" id="A0A848QQD6"/>
<evidence type="ECO:0000313" key="4">
    <source>
        <dbReference type="Proteomes" id="UP000561181"/>
    </source>
</evidence>
<comment type="caution">
    <text evidence="3">The sequence shown here is derived from an EMBL/GenBank/DDBJ whole genome shotgun (WGS) entry which is preliminary data.</text>
</comment>
<evidence type="ECO:0000259" key="2">
    <source>
        <dbReference type="Pfam" id="PF09832"/>
    </source>
</evidence>
<reference evidence="3 4" key="1">
    <citation type="submission" date="2020-04" db="EMBL/GenBank/DDBJ databases">
        <authorList>
            <person name="Liu A."/>
        </authorList>
    </citation>
    <scope>NUCLEOTIDE SEQUENCE [LARGE SCALE GENOMIC DNA]</scope>
    <source>
        <strain evidence="3 4">RZ02</strain>
    </source>
</reference>
<organism evidence="3 4">
    <name type="scientific">Pontixanthobacter rizhaonensis</name>
    <dbReference type="NCBI Taxonomy" id="2730337"/>
    <lineage>
        <taxon>Bacteria</taxon>
        <taxon>Pseudomonadati</taxon>
        <taxon>Pseudomonadota</taxon>
        <taxon>Alphaproteobacteria</taxon>
        <taxon>Sphingomonadales</taxon>
        <taxon>Erythrobacteraceae</taxon>
        <taxon>Pontixanthobacter</taxon>
    </lineage>
</organism>
<accession>A0A848QQD6</accession>
<gene>
    <name evidence="3" type="ORF">HKD42_04580</name>
</gene>
<feature type="signal peptide" evidence="1">
    <location>
        <begin position="1"/>
        <end position="22"/>
    </location>
</feature>
<keyword evidence="1" id="KW-0732">Signal</keyword>
<dbReference type="RefSeq" id="WP_170010717.1">
    <property type="nucleotide sequence ID" value="NZ_JABCRE010000002.1"/>
</dbReference>
<proteinExistence type="predicted"/>
<feature type="chain" id="PRO_5032675904" evidence="1">
    <location>
        <begin position="23"/>
        <end position="194"/>
    </location>
</feature>